<dbReference type="GO" id="GO:0006355">
    <property type="term" value="P:regulation of DNA-templated transcription"/>
    <property type="evidence" value="ECO:0007669"/>
    <property type="project" value="InterPro"/>
</dbReference>
<evidence type="ECO:0000256" key="2">
    <source>
        <dbReference type="ARBA" id="ARBA00007639"/>
    </source>
</evidence>
<gene>
    <name evidence="4" type="ORF">JJB09_10840</name>
</gene>
<evidence type="ECO:0000313" key="4">
    <source>
        <dbReference type="EMBL" id="MBL0372523.1"/>
    </source>
</evidence>
<dbReference type="SUPFAM" id="SSF53822">
    <property type="entry name" value="Periplasmic binding protein-like I"/>
    <property type="match status" value="1"/>
</dbReference>
<dbReference type="EMBL" id="JAEQNC010000005">
    <property type="protein sequence ID" value="MBL0372523.1"/>
    <property type="molecule type" value="Genomic_DNA"/>
</dbReference>
<dbReference type="Gene3D" id="1.10.260.40">
    <property type="entry name" value="lambda repressor-like DNA-binding domains"/>
    <property type="match status" value="1"/>
</dbReference>
<evidence type="ECO:0000256" key="1">
    <source>
        <dbReference type="ARBA" id="ARBA00004418"/>
    </source>
</evidence>
<dbReference type="InterPro" id="IPR025997">
    <property type="entry name" value="SBP_2_dom"/>
</dbReference>
<comment type="similarity">
    <text evidence="2">Belongs to the bacterial solute-binding protein 2 family.</text>
</comment>
<protein>
    <submittedName>
        <fullName evidence="4">LacI family DNA-binding transcriptional regulator</fullName>
    </submittedName>
</protein>
<dbReference type="Pfam" id="PF00356">
    <property type="entry name" value="LacI"/>
    <property type="match status" value="1"/>
</dbReference>
<dbReference type="InterPro" id="IPR010982">
    <property type="entry name" value="Lambda_DNA-bd_dom_sf"/>
</dbReference>
<evidence type="ECO:0000313" key="5">
    <source>
        <dbReference type="Proteomes" id="UP000633219"/>
    </source>
</evidence>
<dbReference type="SUPFAM" id="SSF47413">
    <property type="entry name" value="lambda repressor-like DNA-binding domains"/>
    <property type="match status" value="1"/>
</dbReference>
<dbReference type="GO" id="GO:0030288">
    <property type="term" value="C:outer membrane-bounded periplasmic space"/>
    <property type="evidence" value="ECO:0007669"/>
    <property type="project" value="TreeGrafter"/>
</dbReference>
<dbReference type="InterPro" id="IPR028082">
    <property type="entry name" value="Peripla_BP_I"/>
</dbReference>
<comment type="subcellular location">
    <subcellularLocation>
        <location evidence="1">Periplasm</location>
    </subcellularLocation>
</comment>
<dbReference type="PANTHER" id="PTHR30036:SF7">
    <property type="entry name" value="ABC TRANSPORTER PERIPLASMIC-BINDING PROTEIN YPHF"/>
    <property type="match status" value="1"/>
</dbReference>
<dbReference type="PROSITE" id="PS00356">
    <property type="entry name" value="HTH_LACI_1"/>
    <property type="match status" value="1"/>
</dbReference>
<sequence length="343" mass="36854">MASRPTISDLARAAGVSVATVDRVINGRHKVRPETSRRVHDAASEIGYLNLNLIHQPEPRQGAEYRLGLILPKPQSAFFQSVARTFEAAAATAPGIRAIVQIEYATELNPAGVAEMLTDMAARNQAIAITAPDYPAVTAAVEAAAARNIPVFSLFSDFASGVRAGYIGMNNRKAGRTAAWLIARTAKHPGKVAVLVGSHRLQGHELREIGFRSFFREKAPEFDVLNTLIDIDSAQSTYEQTAALIRQHPDLVGYYITGGAIEGAIAAIREARLGENLRVVVTELTLDSRAALADEIITMAISVPLQAVCRELVQLMIGAIDNGQASVAGQTFVPFELHLPESV</sequence>
<dbReference type="GO" id="GO:0003677">
    <property type="term" value="F:DNA binding"/>
    <property type="evidence" value="ECO:0007669"/>
    <property type="project" value="UniProtKB-KW"/>
</dbReference>
<accession>A0A936YLG9</accession>
<dbReference type="PROSITE" id="PS50932">
    <property type="entry name" value="HTH_LACI_2"/>
    <property type="match status" value="1"/>
</dbReference>
<keyword evidence="5" id="KW-1185">Reference proteome</keyword>
<name>A0A936YLG9_9HYPH</name>
<dbReference type="PRINTS" id="PR00036">
    <property type="entry name" value="HTHLACI"/>
</dbReference>
<dbReference type="Gene3D" id="3.40.50.2300">
    <property type="match status" value="2"/>
</dbReference>
<dbReference type="PANTHER" id="PTHR30036">
    <property type="entry name" value="D-XYLOSE-BINDING PERIPLASMIC PROTEIN"/>
    <property type="match status" value="1"/>
</dbReference>
<keyword evidence="4" id="KW-0238">DNA-binding</keyword>
<feature type="domain" description="HTH lacI-type" evidence="3">
    <location>
        <begin position="5"/>
        <end position="48"/>
    </location>
</feature>
<dbReference type="CDD" id="cd06307">
    <property type="entry name" value="PBP1_sugar_binding"/>
    <property type="match status" value="1"/>
</dbReference>
<organism evidence="4 5">
    <name type="scientific">Rhizobium setariae</name>
    <dbReference type="NCBI Taxonomy" id="2801340"/>
    <lineage>
        <taxon>Bacteria</taxon>
        <taxon>Pseudomonadati</taxon>
        <taxon>Pseudomonadota</taxon>
        <taxon>Alphaproteobacteria</taxon>
        <taxon>Hyphomicrobiales</taxon>
        <taxon>Rhizobiaceae</taxon>
        <taxon>Rhizobium/Agrobacterium group</taxon>
        <taxon>Rhizobium</taxon>
    </lineage>
</organism>
<dbReference type="RefSeq" id="WP_201657407.1">
    <property type="nucleotide sequence ID" value="NZ_JAEQNC010000005.1"/>
</dbReference>
<dbReference type="AlphaFoldDB" id="A0A936YLG9"/>
<evidence type="ECO:0000259" key="3">
    <source>
        <dbReference type="PROSITE" id="PS50932"/>
    </source>
</evidence>
<dbReference type="GO" id="GO:0030246">
    <property type="term" value="F:carbohydrate binding"/>
    <property type="evidence" value="ECO:0007669"/>
    <property type="project" value="TreeGrafter"/>
</dbReference>
<proteinExistence type="inferred from homology"/>
<dbReference type="Proteomes" id="UP000633219">
    <property type="component" value="Unassembled WGS sequence"/>
</dbReference>
<comment type="caution">
    <text evidence="4">The sequence shown here is derived from an EMBL/GenBank/DDBJ whole genome shotgun (WGS) entry which is preliminary data.</text>
</comment>
<reference evidence="4" key="1">
    <citation type="submission" date="2021-01" db="EMBL/GenBank/DDBJ databases">
        <title>Rhizobium sp. strain KVB221 16S ribosomal RNA gene Genome sequencing and assembly.</title>
        <authorList>
            <person name="Kang M."/>
        </authorList>
    </citation>
    <scope>NUCLEOTIDE SEQUENCE</scope>
    <source>
        <strain evidence="4">KVB221</strain>
    </source>
</reference>
<dbReference type="SMART" id="SM00354">
    <property type="entry name" value="HTH_LACI"/>
    <property type="match status" value="1"/>
</dbReference>
<dbReference type="InterPro" id="IPR000843">
    <property type="entry name" value="HTH_LacI"/>
</dbReference>
<dbReference type="InterPro" id="IPR050555">
    <property type="entry name" value="Bact_Solute-Bind_Prot2"/>
</dbReference>
<dbReference type="CDD" id="cd01392">
    <property type="entry name" value="HTH_LacI"/>
    <property type="match status" value="1"/>
</dbReference>
<dbReference type="Pfam" id="PF13407">
    <property type="entry name" value="Peripla_BP_4"/>
    <property type="match status" value="1"/>
</dbReference>